<dbReference type="NCBIfam" id="TIGR03293">
    <property type="entry name" value="PhnG_redo"/>
    <property type="match status" value="1"/>
</dbReference>
<dbReference type="GO" id="GO:0016829">
    <property type="term" value="F:lyase activity"/>
    <property type="evidence" value="ECO:0007669"/>
    <property type="project" value="UniProtKB-KW"/>
</dbReference>
<reference evidence="1 2" key="1">
    <citation type="submission" date="2017-11" db="EMBL/GenBank/DDBJ databases">
        <title>Draft genome sequence of Rhizobiales bacterium SY3-13.</title>
        <authorList>
            <person name="Sun C."/>
        </authorList>
    </citation>
    <scope>NUCLEOTIDE SEQUENCE [LARGE SCALE GENOMIC DNA]</scope>
    <source>
        <strain evidence="1 2">SY3-13</strain>
    </source>
</reference>
<dbReference type="Pfam" id="PF06754">
    <property type="entry name" value="PhnG"/>
    <property type="match status" value="1"/>
</dbReference>
<sequence>MTDSAELTSGQRDRRRWMGVLAKADPAHLAELWQAATRAGEPAHETVRAPEIGMVMTRGRAGGSGQAFNLGEMTVTRCAVRLADGAVGQSWVAGRSKEHARLAALCDGLMQGDAAAKIEAAIVAPLERAEAERRRLQARKAAATRVEFFTMVRGEDE</sequence>
<evidence type="ECO:0000313" key="2">
    <source>
        <dbReference type="Proteomes" id="UP000229498"/>
    </source>
</evidence>
<dbReference type="Proteomes" id="UP000229498">
    <property type="component" value="Unassembled WGS sequence"/>
</dbReference>
<dbReference type="AlphaFoldDB" id="A0A2M9G3S5"/>
<keyword evidence="1" id="KW-0456">Lyase</keyword>
<accession>A0A2M9G3S5</accession>
<proteinExistence type="predicted"/>
<comment type="caution">
    <text evidence="1">The sequence shown here is derived from an EMBL/GenBank/DDBJ whole genome shotgun (WGS) entry which is preliminary data.</text>
</comment>
<organism evidence="1 2">
    <name type="scientific">Minwuia thermotolerans</name>
    <dbReference type="NCBI Taxonomy" id="2056226"/>
    <lineage>
        <taxon>Bacteria</taxon>
        <taxon>Pseudomonadati</taxon>
        <taxon>Pseudomonadota</taxon>
        <taxon>Alphaproteobacteria</taxon>
        <taxon>Minwuiales</taxon>
        <taxon>Minwuiaceae</taxon>
        <taxon>Minwuia</taxon>
    </lineage>
</organism>
<protein>
    <submittedName>
        <fullName evidence="1">Phosphonate C-P lyase system protein PhnG</fullName>
    </submittedName>
</protein>
<dbReference type="GO" id="GO:0019634">
    <property type="term" value="P:organic phosphonate metabolic process"/>
    <property type="evidence" value="ECO:0007669"/>
    <property type="project" value="InterPro"/>
</dbReference>
<keyword evidence="2" id="KW-1185">Reference proteome</keyword>
<gene>
    <name evidence="1" type="primary">phnG</name>
    <name evidence="1" type="ORF">CVT23_07595</name>
</gene>
<dbReference type="InterPro" id="IPR009609">
    <property type="entry name" value="Phosphonate_metab_PhnG"/>
</dbReference>
<evidence type="ECO:0000313" key="1">
    <source>
        <dbReference type="EMBL" id="PJK30350.1"/>
    </source>
</evidence>
<dbReference type="EMBL" id="PHIG01000029">
    <property type="protein sequence ID" value="PJK30350.1"/>
    <property type="molecule type" value="Genomic_DNA"/>
</dbReference>
<name>A0A2M9G3S5_9PROT</name>
<dbReference type="GO" id="GO:0015716">
    <property type="term" value="P:organic phosphonate transport"/>
    <property type="evidence" value="ECO:0007669"/>
    <property type="project" value="InterPro"/>
</dbReference>
<dbReference type="RefSeq" id="WP_109795544.1">
    <property type="nucleotide sequence ID" value="NZ_PHIG01000029.1"/>
</dbReference>
<dbReference type="OrthoDB" id="530475at2"/>